<evidence type="ECO:0000256" key="1">
    <source>
        <dbReference type="SAM" id="Coils"/>
    </source>
</evidence>
<organism evidence="3 4">
    <name type="scientific">Methylobacterium frigidaeris</name>
    <dbReference type="NCBI Taxonomy" id="2038277"/>
    <lineage>
        <taxon>Bacteria</taxon>
        <taxon>Pseudomonadati</taxon>
        <taxon>Pseudomonadota</taxon>
        <taxon>Alphaproteobacteria</taxon>
        <taxon>Hyphomicrobiales</taxon>
        <taxon>Methylobacteriaceae</taxon>
        <taxon>Methylobacterium</taxon>
    </lineage>
</organism>
<dbReference type="Proteomes" id="UP001055286">
    <property type="component" value="Unassembled WGS sequence"/>
</dbReference>
<dbReference type="EMBL" id="BPQJ01000032">
    <property type="protein sequence ID" value="GJD64981.1"/>
    <property type="molecule type" value="Genomic_DNA"/>
</dbReference>
<evidence type="ECO:0000313" key="3">
    <source>
        <dbReference type="EMBL" id="GJD64981.1"/>
    </source>
</evidence>
<sequence length="293" mass="30411">MDAVIARYLPEIASGSVPPQAARGQAPEAFGDPWAGLARAPRAPAPLPVADAPDAIRVEPVRTDHPPAGLPDDPLGEWHEGLLPRAAKPTVPTPLAATPSAAEPAIAGSPLIKPASAKRETPEERAALLAAAEERGRQQGLAEAREEAEIARLRAVEAAETRLAEARRHWSQAEAEALADGFSAALRALDATLSERIARLLVPVLTDALRRQAVAELSGALARLLAEPQAANVRVSGPDDLLAALAARLGPLAASISFTAAETAEVQVSADQTVIDTQLGAWTRLIAAAVAET</sequence>
<reference evidence="3" key="2">
    <citation type="submission" date="2021-08" db="EMBL/GenBank/DDBJ databases">
        <authorList>
            <person name="Tani A."/>
            <person name="Ola A."/>
            <person name="Ogura Y."/>
            <person name="Katsura K."/>
            <person name="Hayashi T."/>
        </authorList>
    </citation>
    <scope>NUCLEOTIDE SEQUENCE</scope>
    <source>
        <strain evidence="3">JCM 32048</strain>
    </source>
</reference>
<dbReference type="AlphaFoldDB" id="A0AA37HFB4"/>
<feature type="coiled-coil region" evidence="1">
    <location>
        <begin position="141"/>
        <end position="176"/>
    </location>
</feature>
<feature type="region of interest" description="Disordered" evidence="2">
    <location>
        <begin position="15"/>
        <end position="80"/>
    </location>
</feature>
<comment type="caution">
    <text evidence="3">The sequence shown here is derived from an EMBL/GenBank/DDBJ whole genome shotgun (WGS) entry which is preliminary data.</text>
</comment>
<feature type="compositionally biased region" description="Low complexity" evidence="2">
    <location>
        <begin position="33"/>
        <end position="53"/>
    </location>
</feature>
<accession>A0AA37HFB4</accession>
<proteinExistence type="predicted"/>
<keyword evidence="1" id="KW-0175">Coiled coil</keyword>
<reference evidence="3" key="1">
    <citation type="journal article" date="2016" name="Front. Microbiol.">
        <title>Genome Sequence of the Piezophilic, Mesophilic Sulfate-Reducing Bacterium Desulfovibrio indicus J2T.</title>
        <authorList>
            <person name="Cao J."/>
            <person name="Maignien L."/>
            <person name="Shao Z."/>
            <person name="Alain K."/>
            <person name="Jebbar M."/>
        </authorList>
    </citation>
    <scope>NUCLEOTIDE SEQUENCE</scope>
    <source>
        <strain evidence="3">JCM 32048</strain>
    </source>
</reference>
<keyword evidence="4" id="KW-1185">Reference proteome</keyword>
<dbReference type="RefSeq" id="WP_238192766.1">
    <property type="nucleotide sequence ID" value="NZ_BPQJ01000032.1"/>
</dbReference>
<evidence type="ECO:0000313" key="4">
    <source>
        <dbReference type="Proteomes" id="UP001055286"/>
    </source>
</evidence>
<protein>
    <submittedName>
        <fullName evidence="3">Uncharacterized protein</fullName>
    </submittedName>
</protein>
<name>A0AA37HFB4_9HYPH</name>
<gene>
    <name evidence="3" type="ORF">MPEAHAMD_5167</name>
</gene>
<feature type="compositionally biased region" description="Basic and acidic residues" evidence="2">
    <location>
        <begin position="54"/>
        <end position="65"/>
    </location>
</feature>
<evidence type="ECO:0000256" key="2">
    <source>
        <dbReference type="SAM" id="MobiDB-lite"/>
    </source>
</evidence>